<dbReference type="EMBL" id="JAVDWH010000001">
    <property type="protein sequence ID" value="MDR7087151.1"/>
    <property type="molecule type" value="Genomic_DNA"/>
</dbReference>
<dbReference type="InterPro" id="IPR003730">
    <property type="entry name" value="Cu_polyphenol_OxRdtase"/>
</dbReference>
<evidence type="ECO:0000256" key="5">
    <source>
        <dbReference type="ARBA" id="ARBA00022723"/>
    </source>
</evidence>
<protein>
    <submittedName>
        <fullName evidence="12">YfiH family protein</fullName>
    </submittedName>
</protein>
<comment type="catalytic activity">
    <reaction evidence="11">
        <text>S-methyl-5'-thioadenosine + phosphate = 5-(methylsulfanyl)-alpha-D-ribose 1-phosphate + adenine</text>
        <dbReference type="Rhea" id="RHEA:11852"/>
        <dbReference type="ChEBI" id="CHEBI:16708"/>
        <dbReference type="ChEBI" id="CHEBI:17509"/>
        <dbReference type="ChEBI" id="CHEBI:43474"/>
        <dbReference type="ChEBI" id="CHEBI:58533"/>
        <dbReference type="EC" id="2.4.2.28"/>
    </reaction>
    <physiologicalReaction direction="left-to-right" evidence="11">
        <dbReference type="Rhea" id="RHEA:11853"/>
    </physiologicalReaction>
</comment>
<name>A0ABU1UPR4_9ACTN</name>
<keyword evidence="13" id="KW-1185">Reference proteome</keyword>
<comment type="caution">
    <text evidence="12">The sequence shown here is derived from an EMBL/GenBank/DDBJ whole genome shotgun (WGS) entry which is preliminary data.</text>
</comment>
<dbReference type="CDD" id="cd16833">
    <property type="entry name" value="YfiH"/>
    <property type="match status" value="1"/>
</dbReference>
<comment type="catalytic activity">
    <reaction evidence="1">
        <text>inosine + phosphate = alpha-D-ribose 1-phosphate + hypoxanthine</text>
        <dbReference type="Rhea" id="RHEA:27646"/>
        <dbReference type="ChEBI" id="CHEBI:17368"/>
        <dbReference type="ChEBI" id="CHEBI:17596"/>
        <dbReference type="ChEBI" id="CHEBI:43474"/>
        <dbReference type="ChEBI" id="CHEBI:57720"/>
        <dbReference type="EC" id="2.4.2.1"/>
    </reaction>
    <physiologicalReaction direction="left-to-right" evidence="1">
        <dbReference type="Rhea" id="RHEA:27647"/>
    </physiologicalReaction>
</comment>
<keyword evidence="8" id="KW-0186">Copper</keyword>
<evidence type="ECO:0000256" key="10">
    <source>
        <dbReference type="ARBA" id="ARBA00048968"/>
    </source>
</evidence>
<evidence type="ECO:0000256" key="9">
    <source>
        <dbReference type="ARBA" id="ARBA00047989"/>
    </source>
</evidence>
<evidence type="ECO:0000256" key="3">
    <source>
        <dbReference type="ARBA" id="ARBA00007353"/>
    </source>
</evidence>
<evidence type="ECO:0000256" key="1">
    <source>
        <dbReference type="ARBA" id="ARBA00000553"/>
    </source>
</evidence>
<dbReference type="Gene3D" id="3.60.140.10">
    <property type="entry name" value="CNF1/YfiH-like putative cysteine hydrolases"/>
    <property type="match status" value="1"/>
</dbReference>
<gene>
    <name evidence="12" type="ORF">J2X11_001990</name>
</gene>
<keyword evidence="5" id="KW-0479">Metal-binding</keyword>
<evidence type="ECO:0000256" key="11">
    <source>
        <dbReference type="ARBA" id="ARBA00049893"/>
    </source>
</evidence>
<comment type="catalytic activity">
    <reaction evidence="10">
        <text>adenosine + phosphate = alpha-D-ribose 1-phosphate + adenine</text>
        <dbReference type="Rhea" id="RHEA:27642"/>
        <dbReference type="ChEBI" id="CHEBI:16335"/>
        <dbReference type="ChEBI" id="CHEBI:16708"/>
        <dbReference type="ChEBI" id="CHEBI:43474"/>
        <dbReference type="ChEBI" id="CHEBI:57720"/>
        <dbReference type="EC" id="2.4.2.1"/>
    </reaction>
    <physiologicalReaction direction="left-to-right" evidence="10">
        <dbReference type="Rhea" id="RHEA:27643"/>
    </physiologicalReaction>
</comment>
<sequence length="239" mass="25231">MFFHRETVGRVEFAFSDRDGGLSDGAWASLNLGTSNGDDPNLVQGNLELLGEHLGVDRLVRMTQVHGADVAWTDSVAVGEIPAVDALLTDQVGVGVLVRVADCTPVVLVGLDEPVAGVIHCGREGLVQGIVLAAIGAIRDRGAESLEAWVGPRACGRCYEVPQEMADAVAAAVPEARSTTSWGTPALDVGAGVIAQLRELGVQVNDLGDHVCTIEDERFYSYRRQGQDSGRFGAVAVIR</sequence>
<evidence type="ECO:0000256" key="2">
    <source>
        <dbReference type="ARBA" id="ARBA00003215"/>
    </source>
</evidence>
<evidence type="ECO:0000256" key="4">
    <source>
        <dbReference type="ARBA" id="ARBA00022679"/>
    </source>
</evidence>
<dbReference type="InterPro" id="IPR011324">
    <property type="entry name" value="Cytotoxic_necrot_fac-like_cat"/>
</dbReference>
<dbReference type="PANTHER" id="PTHR30616:SF2">
    <property type="entry name" value="PURINE NUCLEOSIDE PHOSPHORYLASE LACC1"/>
    <property type="match status" value="1"/>
</dbReference>
<keyword evidence="4" id="KW-0808">Transferase</keyword>
<evidence type="ECO:0000313" key="12">
    <source>
        <dbReference type="EMBL" id="MDR7087151.1"/>
    </source>
</evidence>
<accession>A0ABU1UPR4</accession>
<evidence type="ECO:0000256" key="8">
    <source>
        <dbReference type="ARBA" id="ARBA00023008"/>
    </source>
</evidence>
<proteinExistence type="inferred from homology"/>
<keyword evidence="6" id="KW-0378">Hydrolase</keyword>
<organism evidence="12 13">
    <name type="scientific">Aeromicrobium panaciterrae</name>
    <dbReference type="NCBI Taxonomy" id="363861"/>
    <lineage>
        <taxon>Bacteria</taxon>
        <taxon>Bacillati</taxon>
        <taxon>Actinomycetota</taxon>
        <taxon>Actinomycetes</taxon>
        <taxon>Propionibacteriales</taxon>
        <taxon>Nocardioidaceae</taxon>
        <taxon>Aeromicrobium</taxon>
    </lineage>
</organism>
<evidence type="ECO:0000256" key="6">
    <source>
        <dbReference type="ARBA" id="ARBA00022801"/>
    </source>
</evidence>
<keyword evidence="7" id="KW-0862">Zinc</keyword>
<dbReference type="InterPro" id="IPR038371">
    <property type="entry name" value="Cu_polyphenol_OxRdtase_sf"/>
</dbReference>
<dbReference type="Pfam" id="PF02578">
    <property type="entry name" value="Cu-oxidase_4"/>
    <property type="match status" value="1"/>
</dbReference>
<evidence type="ECO:0000313" key="13">
    <source>
        <dbReference type="Proteomes" id="UP001257739"/>
    </source>
</evidence>
<dbReference type="PANTHER" id="PTHR30616">
    <property type="entry name" value="UNCHARACTERIZED PROTEIN YFIH"/>
    <property type="match status" value="1"/>
</dbReference>
<dbReference type="RefSeq" id="WP_309970270.1">
    <property type="nucleotide sequence ID" value="NZ_JAVDWH010000001.1"/>
</dbReference>
<comment type="similarity">
    <text evidence="3">Belongs to the purine nucleoside phosphorylase YfiH/LACC1 family.</text>
</comment>
<evidence type="ECO:0000256" key="7">
    <source>
        <dbReference type="ARBA" id="ARBA00022833"/>
    </source>
</evidence>
<reference evidence="12 13" key="1">
    <citation type="submission" date="2023-07" db="EMBL/GenBank/DDBJ databases">
        <title>Sorghum-associated microbial communities from plants grown in Nebraska, USA.</title>
        <authorList>
            <person name="Schachtman D."/>
        </authorList>
    </citation>
    <scope>NUCLEOTIDE SEQUENCE [LARGE SCALE GENOMIC DNA]</scope>
    <source>
        <strain evidence="12 13">BE248</strain>
    </source>
</reference>
<dbReference type="SUPFAM" id="SSF64438">
    <property type="entry name" value="CNF1/YfiH-like putative cysteine hydrolases"/>
    <property type="match status" value="1"/>
</dbReference>
<comment type="function">
    <text evidence="2">Purine nucleoside enzyme that catalyzes the phosphorolysis of adenosine and inosine nucleosides, yielding D-ribose 1-phosphate and the respective free bases, adenine and hypoxanthine. Also catalyzes the phosphorolysis of S-methyl-5'-thioadenosine into adenine and S-methyl-5-thio-alpha-D-ribose 1-phosphate. Also has adenosine deaminase activity.</text>
</comment>
<dbReference type="Proteomes" id="UP001257739">
    <property type="component" value="Unassembled WGS sequence"/>
</dbReference>
<comment type="catalytic activity">
    <reaction evidence="9">
        <text>adenosine + H2O + H(+) = inosine + NH4(+)</text>
        <dbReference type="Rhea" id="RHEA:24408"/>
        <dbReference type="ChEBI" id="CHEBI:15377"/>
        <dbReference type="ChEBI" id="CHEBI:15378"/>
        <dbReference type="ChEBI" id="CHEBI:16335"/>
        <dbReference type="ChEBI" id="CHEBI:17596"/>
        <dbReference type="ChEBI" id="CHEBI:28938"/>
        <dbReference type="EC" id="3.5.4.4"/>
    </reaction>
    <physiologicalReaction direction="left-to-right" evidence="9">
        <dbReference type="Rhea" id="RHEA:24409"/>
    </physiologicalReaction>
</comment>